<organism evidence="1 2">
    <name type="scientific">Vreelandella neptunia</name>
    <dbReference type="NCBI Taxonomy" id="115551"/>
    <lineage>
        <taxon>Bacteria</taxon>
        <taxon>Pseudomonadati</taxon>
        <taxon>Pseudomonadota</taxon>
        <taxon>Gammaproteobacteria</taxon>
        <taxon>Oceanospirillales</taxon>
        <taxon>Halomonadaceae</taxon>
        <taxon>Vreelandella</taxon>
    </lineage>
</organism>
<accession>A0ABZ0YSK8</accession>
<dbReference type="Proteomes" id="UP001324794">
    <property type="component" value="Chromosome"/>
</dbReference>
<protein>
    <submittedName>
        <fullName evidence="1">Uncharacterized protein</fullName>
    </submittedName>
</protein>
<keyword evidence="2" id="KW-1185">Reference proteome</keyword>
<sequence>MRCYKDGGYYTAIRFTRELKELEEKMGFVPSLDELNSDDTAA</sequence>
<proteinExistence type="predicted"/>
<dbReference type="RefSeq" id="WP_275951302.1">
    <property type="nucleotide sequence ID" value="NZ_CP140255.1"/>
</dbReference>
<dbReference type="EMBL" id="CP140255">
    <property type="protein sequence ID" value="WQH14210.1"/>
    <property type="molecule type" value="Genomic_DNA"/>
</dbReference>
<name>A0ABZ0YSK8_9GAMM</name>
<gene>
    <name evidence="1" type="ORF">SR894_06630</name>
</gene>
<evidence type="ECO:0000313" key="1">
    <source>
        <dbReference type="EMBL" id="WQH14210.1"/>
    </source>
</evidence>
<evidence type="ECO:0000313" key="2">
    <source>
        <dbReference type="Proteomes" id="UP001324794"/>
    </source>
</evidence>
<reference evidence="1 2" key="1">
    <citation type="submission" date="2023-11" db="EMBL/GenBank/DDBJ databases">
        <title>MicrobeMod: A computational toolkit for identifying prokaryotic methylation and restriction-modification with nanopore sequencing.</title>
        <authorList>
            <person name="Crits-Christoph A."/>
            <person name="Kang S.C."/>
            <person name="Lee H."/>
            <person name="Ostrov N."/>
        </authorList>
    </citation>
    <scope>NUCLEOTIDE SEQUENCE [LARGE SCALE GENOMIC DNA]</scope>
    <source>
        <strain evidence="1 2">ATCC BAA-805</strain>
    </source>
</reference>